<proteinExistence type="predicted"/>
<dbReference type="PROSITE" id="PS00041">
    <property type="entry name" value="HTH_ARAC_FAMILY_1"/>
    <property type="match status" value="1"/>
</dbReference>
<protein>
    <submittedName>
        <fullName evidence="5">Helix-turn-helix domain-containing protein</fullName>
    </submittedName>
</protein>
<dbReference type="InterPro" id="IPR018062">
    <property type="entry name" value="HTH_AraC-typ_CS"/>
</dbReference>
<dbReference type="SUPFAM" id="SSF46689">
    <property type="entry name" value="Homeodomain-like"/>
    <property type="match status" value="2"/>
</dbReference>
<keyword evidence="2" id="KW-0238">DNA-binding</keyword>
<reference evidence="5 6" key="1">
    <citation type="submission" date="2022-10" db="EMBL/GenBank/DDBJ databases">
        <title>Alteromonas sp. chi3 Genome sequencing.</title>
        <authorList>
            <person name="Park S."/>
        </authorList>
    </citation>
    <scope>NUCLEOTIDE SEQUENCE [LARGE SCALE GENOMIC DNA]</scope>
    <source>
        <strain evidence="6">chi3</strain>
    </source>
</reference>
<dbReference type="SUPFAM" id="SSF52317">
    <property type="entry name" value="Class I glutamine amidotransferase-like"/>
    <property type="match status" value="1"/>
</dbReference>
<comment type="caution">
    <text evidence="5">The sequence shown here is derived from an EMBL/GenBank/DDBJ whole genome shotgun (WGS) entry which is preliminary data.</text>
</comment>
<dbReference type="PANTHER" id="PTHR43130">
    <property type="entry name" value="ARAC-FAMILY TRANSCRIPTIONAL REGULATOR"/>
    <property type="match status" value="1"/>
</dbReference>
<keyword evidence="1" id="KW-0805">Transcription regulation</keyword>
<dbReference type="Pfam" id="PF01965">
    <property type="entry name" value="DJ-1_PfpI"/>
    <property type="match status" value="1"/>
</dbReference>
<dbReference type="PANTHER" id="PTHR43130:SF3">
    <property type="entry name" value="HTH-TYPE TRANSCRIPTIONAL REGULATOR RV1931C"/>
    <property type="match status" value="1"/>
</dbReference>
<evidence type="ECO:0000313" key="6">
    <source>
        <dbReference type="Proteomes" id="UP001218788"/>
    </source>
</evidence>
<dbReference type="Gene3D" id="1.10.10.60">
    <property type="entry name" value="Homeodomain-like"/>
    <property type="match status" value="1"/>
</dbReference>
<organism evidence="5 6">
    <name type="scientific">Alteromonas gilva</name>
    <dbReference type="NCBI Taxonomy" id="2987522"/>
    <lineage>
        <taxon>Bacteria</taxon>
        <taxon>Pseudomonadati</taxon>
        <taxon>Pseudomonadota</taxon>
        <taxon>Gammaproteobacteria</taxon>
        <taxon>Alteromonadales</taxon>
        <taxon>Alteromonadaceae</taxon>
        <taxon>Alteromonas/Salinimonas group</taxon>
        <taxon>Alteromonas</taxon>
    </lineage>
</organism>
<sequence length="329" mass="37167">MNVTVLVCEQLSMFELACATELFALPRPEFNQWYRTKIVALKGDQFSGLCDTTFTCPVVNTLPATDLLVVPSFPVHITKVDTHIANEVLAHYRRGGRIISFCSGAFLLGALGILDNREAITHWRYASEFKQRFPAVSYCEDSLYVYDGQIGCSAGSAAAIDLGIEIIRQDFGYEYANAVARRLVLPAHRDGGQSQYIQKPLARPNNTLAKCIDWALTQLSPQLTVNQMAQKANMTRRTFDRHFIKQFNITAHQWLCERKLDVARQLLETTTLSIEQIALRAGFDNAITLRHNFRKYLSVSPTHYRQTFRKLPDTVMQSNTVIQKPGCAL</sequence>
<name>A0ABT5L2H6_9ALTE</name>
<keyword evidence="6" id="KW-1185">Reference proteome</keyword>
<gene>
    <name evidence="5" type="ORF">OIK42_10775</name>
</gene>
<dbReference type="InterPro" id="IPR052158">
    <property type="entry name" value="INH-QAR"/>
</dbReference>
<dbReference type="Proteomes" id="UP001218788">
    <property type="component" value="Unassembled WGS sequence"/>
</dbReference>
<dbReference type="InterPro" id="IPR018060">
    <property type="entry name" value="HTH_AraC"/>
</dbReference>
<accession>A0ABT5L2H6</accession>
<dbReference type="PROSITE" id="PS01124">
    <property type="entry name" value="HTH_ARAC_FAMILY_2"/>
    <property type="match status" value="1"/>
</dbReference>
<dbReference type="RefSeq" id="WP_273641502.1">
    <property type="nucleotide sequence ID" value="NZ_JAQQXP010000001.1"/>
</dbReference>
<evidence type="ECO:0000256" key="2">
    <source>
        <dbReference type="ARBA" id="ARBA00023125"/>
    </source>
</evidence>
<dbReference type="Pfam" id="PF12833">
    <property type="entry name" value="HTH_18"/>
    <property type="match status" value="1"/>
</dbReference>
<dbReference type="EMBL" id="JAQQXP010000001">
    <property type="protein sequence ID" value="MDC8831245.1"/>
    <property type="molecule type" value="Genomic_DNA"/>
</dbReference>
<dbReference type="Gene3D" id="3.40.50.880">
    <property type="match status" value="1"/>
</dbReference>
<evidence type="ECO:0000256" key="1">
    <source>
        <dbReference type="ARBA" id="ARBA00023015"/>
    </source>
</evidence>
<keyword evidence="3" id="KW-0804">Transcription</keyword>
<evidence type="ECO:0000256" key="3">
    <source>
        <dbReference type="ARBA" id="ARBA00023163"/>
    </source>
</evidence>
<evidence type="ECO:0000313" key="5">
    <source>
        <dbReference type="EMBL" id="MDC8831245.1"/>
    </source>
</evidence>
<dbReference type="InterPro" id="IPR009057">
    <property type="entry name" value="Homeodomain-like_sf"/>
</dbReference>
<dbReference type="InterPro" id="IPR029062">
    <property type="entry name" value="Class_I_gatase-like"/>
</dbReference>
<dbReference type="SMART" id="SM00342">
    <property type="entry name" value="HTH_ARAC"/>
    <property type="match status" value="1"/>
</dbReference>
<dbReference type="InterPro" id="IPR002818">
    <property type="entry name" value="DJ-1/PfpI"/>
</dbReference>
<feature type="domain" description="HTH araC/xylS-type" evidence="4">
    <location>
        <begin position="209"/>
        <end position="307"/>
    </location>
</feature>
<dbReference type="CDD" id="cd03137">
    <property type="entry name" value="GATase1_AraC_1"/>
    <property type="match status" value="1"/>
</dbReference>
<evidence type="ECO:0000259" key="4">
    <source>
        <dbReference type="PROSITE" id="PS01124"/>
    </source>
</evidence>